<dbReference type="InterPro" id="IPR013780">
    <property type="entry name" value="Glyco_hydro_b"/>
</dbReference>
<evidence type="ECO:0000256" key="2">
    <source>
        <dbReference type="ARBA" id="ARBA00008061"/>
    </source>
</evidence>
<gene>
    <name evidence="8 9" type="primary">LOC120264911</name>
</gene>
<dbReference type="Pfam" id="PF00128">
    <property type="entry name" value="Alpha-amylase"/>
    <property type="match status" value="1"/>
</dbReference>
<dbReference type="PANTHER" id="PTHR43002">
    <property type="entry name" value="GLYCOGEN DEBRANCHING ENZYME"/>
    <property type="match status" value="1"/>
</dbReference>
<dbReference type="InterPro" id="IPR044505">
    <property type="entry name" value="GlgX_Isoamylase_N_E_set"/>
</dbReference>
<comment type="subcellular location">
    <subcellularLocation>
        <location evidence="1">Plastid</location>
        <location evidence="1">Chloroplast</location>
    </subcellularLocation>
</comment>
<accession>A0AB40BMX8</accession>
<feature type="domain" description="Glycosyl hydrolase family 13 catalytic" evidence="6">
    <location>
        <begin position="381"/>
        <end position="758"/>
    </location>
</feature>
<organism evidence="7 9">
    <name type="scientific">Dioscorea cayennensis subsp. rotundata</name>
    <name type="common">White Guinea yam</name>
    <name type="synonym">Dioscorea rotundata</name>
    <dbReference type="NCBI Taxonomy" id="55577"/>
    <lineage>
        <taxon>Eukaryota</taxon>
        <taxon>Viridiplantae</taxon>
        <taxon>Streptophyta</taxon>
        <taxon>Embryophyta</taxon>
        <taxon>Tracheophyta</taxon>
        <taxon>Spermatophyta</taxon>
        <taxon>Magnoliopsida</taxon>
        <taxon>Liliopsida</taxon>
        <taxon>Dioscoreales</taxon>
        <taxon>Dioscoreaceae</taxon>
        <taxon>Dioscorea</taxon>
    </lineage>
</organism>
<dbReference type="InterPro" id="IPR013783">
    <property type="entry name" value="Ig-like_fold"/>
</dbReference>
<dbReference type="RefSeq" id="XP_039128737.1">
    <property type="nucleotide sequence ID" value="XM_039272803.1"/>
</dbReference>
<dbReference type="Gene3D" id="2.60.40.1180">
    <property type="entry name" value="Golgi alpha-mannosidase II"/>
    <property type="match status" value="1"/>
</dbReference>
<name>A0AB40BMX8_DIOCR</name>
<dbReference type="Proteomes" id="UP001515500">
    <property type="component" value="Chromosome 7"/>
</dbReference>
<evidence type="ECO:0000256" key="3">
    <source>
        <dbReference type="ARBA" id="ARBA00022528"/>
    </source>
</evidence>
<evidence type="ECO:0000256" key="4">
    <source>
        <dbReference type="ARBA" id="ARBA00022640"/>
    </source>
</evidence>
<dbReference type="InterPro" id="IPR014756">
    <property type="entry name" value="Ig_E-set"/>
</dbReference>
<dbReference type="GO" id="GO:0019156">
    <property type="term" value="F:isoamylase activity"/>
    <property type="evidence" value="ECO:0007669"/>
    <property type="project" value="EnsemblPlants"/>
</dbReference>
<dbReference type="SUPFAM" id="SSF51445">
    <property type="entry name" value="(Trans)glycosidases"/>
    <property type="match status" value="1"/>
</dbReference>
<dbReference type="Pfam" id="PF02922">
    <property type="entry name" value="CBM_48"/>
    <property type="match status" value="1"/>
</dbReference>
<dbReference type="InterPro" id="IPR044096">
    <property type="entry name" value="AmyAc_plant_ISA2"/>
</dbReference>
<keyword evidence="3" id="KW-0150">Chloroplast</keyword>
<dbReference type="CDD" id="cd11346">
    <property type="entry name" value="AmyAc_plant_IsoA"/>
    <property type="match status" value="1"/>
</dbReference>
<dbReference type="InterPro" id="IPR004193">
    <property type="entry name" value="Glyco_hydro_13_N"/>
</dbReference>
<sequence>MDIFSLPISPWYFGLVNKGTRKMPLLMHAEQQVFPHRRHIFGAKLKNNATVICKGIQNFKTSAAPTKSIDQLEQVTSISDTDEELGKVASYLFRTEVGGLVKVLVGAGSIKYSVIVEVSSLPNFTSDHKLVMCWGIFRSDSACFLVPDHESLASETTKLRDESRLDSFRTPLSQNSSGIYTAKLEFDSAQIPFYITFSLVSSSVAAATESEIRTHQKTSFCVPVGIGRGHPLPLGVSFSDDNLMNFSLFSRNGEGVVLCLYDGTTNQPALEIELDPYVNRTGDIWHISMEQTGKYVKYGYRCKGSVIWEIGSRFHTRHVLLDPYAKKIGKISFNESQSVSSVKYLGCLDDDPAFDWNGDVHPMLPIQKMAVYRLNICNFTEDKSSGLSKNVAGTFSGVIHKLQHIKSLGFNAILFEPIFSFDEQKGPYYPFHFFSVMNSCGREGNLELANNSVKKMIKTLHENGMEVLLEVVFSHTSEGGDAACQTTSFRGIDNSSYYIVEGDIGSGINNALKCNSPVVQQMILDSLRHWVTDFHVDGFCFINAAHLLRGVNGKYLSRPPLVEAIAFDPLLSKTKIIADCWSPLDLSFMKIDFPHWKRWAEMNRNFCVDVRNFVRGQGSLSDLATRLCGSGDVFSDSRGPAFSFNFIARNSGLPLVDLVSFSADDLALELSWNCGVEGPTNNSLILGTRLKQIRNFLFILFVSLGVPVLNMGDEFGYSADGLTLHGDRKPLNWSYLKTGFGSQIMQFIAFLNSLRTRRSDLFQKKDFLNAENIKWHGSNDSPPKWDDPSCKFLAMTLKAEKHETTPSSSNNDIFVSFNTSNHRDIVVLPEVSEGTIWRRLVDTALPFPGFFSDISDSDPLEIAGLSEYRMGSHSCALFEARDKIALIVNDT</sequence>
<dbReference type="RefSeq" id="XP_039128735.1">
    <property type="nucleotide sequence ID" value="XM_039272801.1"/>
</dbReference>
<evidence type="ECO:0000259" key="6">
    <source>
        <dbReference type="SMART" id="SM00642"/>
    </source>
</evidence>
<dbReference type="GO" id="GO:0019252">
    <property type="term" value="P:starch biosynthetic process"/>
    <property type="evidence" value="ECO:0007669"/>
    <property type="project" value="InterPro"/>
</dbReference>
<evidence type="ECO:0000313" key="7">
    <source>
        <dbReference type="Proteomes" id="UP001515500"/>
    </source>
</evidence>
<dbReference type="AlphaFoldDB" id="A0AB40BMX8"/>
<keyword evidence="7" id="KW-1185">Reference proteome</keyword>
<dbReference type="GO" id="GO:0010021">
    <property type="term" value="P:amylopectin biosynthetic process"/>
    <property type="evidence" value="ECO:0007669"/>
    <property type="project" value="EnsemblPlants"/>
</dbReference>
<dbReference type="GO" id="GO:0009507">
    <property type="term" value="C:chloroplast"/>
    <property type="evidence" value="ECO:0007669"/>
    <property type="project" value="UniProtKB-SubCell"/>
</dbReference>
<dbReference type="Gene3D" id="3.20.20.80">
    <property type="entry name" value="Glycosidases"/>
    <property type="match status" value="1"/>
</dbReference>
<dbReference type="Pfam" id="PF21156">
    <property type="entry name" value="ISOA1-3_C"/>
    <property type="match status" value="1"/>
</dbReference>
<dbReference type="GO" id="GO:0005983">
    <property type="term" value="P:starch catabolic process"/>
    <property type="evidence" value="ECO:0007669"/>
    <property type="project" value="EnsemblPlants"/>
</dbReference>
<evidence type="ECO:0000256" key="5">
    <source>
        <dbReference type="ARBA" id="ARBA00022946"/>
    </source>
</evidence>
<keyword evidence="5" id="KW-0809">Transit peptide</keyword>
<dbReference type="Gene3D" id="2.60.40.10">
    <property type="entry name" value="Immunoglobulins"/>
    <property type="match status" value="1"/>
</dbReference>
<dbReference type="CDD" id="cd02856">
    <property type="entry name" value="E_set_GDE_Isoamylase_N"/>
    <property type="match status" value="1"/>
</dbReference>
<evidence type="ECO:0000313" key="9">
    <source>
        <dbReference type="RefSeq" id="XP_039128737.1"/>
    </source>
</evidence>
<dbReference type="SUPFAM" id="SSF51011">
    <property type="entry name" value="Glycosyl hydrolase domain"/>
    <property type="match status" value="1"/>
</dbReference>
<dbReference type="GO" id="GO:0043033">
    <property type="term" value="C:isoamylase complex"/>
    <property type="evidence" value="ECO:0007669"/>
    <property type="project" value="EnsemblPlants"/>
</dbReference>
<dbReference type="InterPro" id="IPR006047">
    <property type="entry name" value="GH13_cat_dom"/>
</dbReference>
<keyword evidence="4" id="KW-0934">Plastid</keyword>
<protein>
    <submittedName>
        <fullName evidence="8 9">Isoamylase 2, chloroplastic</fullName>
    </submittedName>
</protein>
<evidence type="ECO:0000313" key="8">
    <source>
        <dbReference type="RefSeq" id="XP_039128735.1"/>
    </source>
</evidence>
<dbReference type="SUPFAM" id="SSF81296">
    <property type="entry name" value="E set domains"/>
    <property type="match status" value="1"/>
</dbReference>
<reference evidence="8 9" key="1">
    <citation type="submission" date="2025-04" db="UniProtKB">
        <authorList>
            <consortium name="RefSeq"/>
        </authorList>
    </citation>
    <scope>IDENTIFICATION</scope>
</reference>
<dbReference type="SMART" id="SM00642">
    <property type="entry name" value="Aamy"/>
    <property type="match status" value="1"/>
</dbReference>
<proteinExistence type="inferred from homology"/>
<evidence type="ECO:0000256" key="1">
    <source>
        <dbReference type="ARBA" id="ARBA00004229"/>
    </source>
</evidence>
<dbReference type="GeneID" id="120264911"/>
<dbReference type="InterPro" id="IPR017853">
    <property type="entry name" value="GH"/>
</dbReference>
<comment type="similarity">
    <text evidence="2">Belongs to the glycosyl hydrolase 13 family.</text>
</comment>
<dbReference type="InterPro" id="IPR048650">
    <property type="entry name" value="ISOA1-3-like_C"/>
</dbReference>